<evidence type="ECO:0000256" key="1">
    <source>
        <dbReference type="ARBA" id="ARBA00023015"/>
    </source>
</evidence>
<dbReference type="InterPro" id="IPR053721">
    <property type="entry name" value="Fimbrial_Adhesin_Reg"/>
</dbReference>
<gene>
    <name evidence="3" type="ORF">E0S65_08690</name>
    <name evidence="4" type="ORF">G0D41_06885</name>
    <name evidence="5" type="ORF">G4I76_003788</name>
    <name evidence="6" type="ORF">G4P10_004658</name>
    <name evidence="7" type="ORF">G4P47_003276</name>
</gene>
<dbReference type="EMBL" id="DAASLT010000009">
    <property type="protein sequence ID" value="HAE6051957.1"/>
    <property type="molecule type" value="Genomic_DNA"/>
</dbReference>
<protein>
    <submittedName>
        <fullName evidence="3">Uncharacterized protein</fullName>
    </submittedName>
</protein>
<evidence type="ECO:0000256" key="2">
    <source>
        <dbReference type="ARBA" id="ARBA00023163"/>
    </source>
</evidence>
<dbReference type="EMBL" id="DAASZT010000004">
    <property type="protein sequence ID" value="HAE7704286.1"/>
    <property type="molecule type" value="Genomic_DNA"/>
</dbReference>
<proteinExistence type="predicted"/>
<dbReference type="AlphaFoldDB" id="A0A5Y2YDN5"/>
<evidence type="ECO:0000313" key="4">
    <source>
        <dbReference type="EMBL" id="HAC6946904.1"/>
    </source>
</evidence>
<dbReference type="PRINTS" id="PR01554">
    <property type="entry name" value="FIMREGULATRY"/>
</dbReference>
<evidence type="ECO:0000313" key="5">
    <source>
        <dbReference type="EMBL" id="HAE6051957.1"/>
    </source>
</evidence>
<evidence type="ECO:0000313" key="3">
    <source>
        <dbReference type="EMBL" id="ECG4536769.1"/>
    </source>
</evidence>
<sequence>MERFLYSKYYLYPGRVLDKHFNLLVEFSGIRSEKVIKALGEHFVYGHPRTEVCKKHSVTQGYLSVKIKKLQQLSKVIYEMKMFYNG</sequence>
<evidence type="ECO:0000313" key="6">
    <source>
        <dbReference type="EMBL" id="HAE7520122.1"/>
    </source>
</evidence>
<reference evidence="3" key="3">
    <citation type="submission" date="2019-03" db="EMBL/GenBank/DDBJ databases">
        <authorList>
            <person name="Ashton P.M."/>
            <person name="Dallman T."/>
            <person name="Nair S."/>
            <person name="De Pinna E."/>
            <person name="Peters T."/>
            <person name="Grant K."/>
        </authorList>
    </citation>
    <scope>NUCLEOTIDE SEQUENCE [LARGE SCALE GENOMIC DNA]</scope>
    <source>
        <strain evidence="3">314986</strain>
    </source>
</reference>
<dbReference type="Proteomes" id="UP000839596">
    <property type="component" value="Unassembled WGS sequence"/>
</dbReference>
<reference evidence="4" key="1">
    <citation type="journal article" date="2018" name="Genome Biol.">
        <title>SKESA: strategic k-mer extension for scrupulous assemblies.</title>
        <authorList>
            <person name="Souvorov A."/>
            <person name="Agarwala R."/>
            <person name="Lipman D.J."/>
        </authorList>
    </citation>
    <scope>NUCLEOTIDE SEQUENCE</scope>
    <source>
        <strain evidence="6">09-0793</strain>
        <strain evidence="5">12-2229</strain>
        <strain evidence="7">13-4047</strain>
        <strain evidence="4">13-7331</strain>
    </source>
</reference>
<dbReference type="Gene3D" id="1.10.10.2690">
    <property type="match status" value="1"/>
</dbReference>
<reference evidence="4" key="2">
    <citation type="submission" date="2018-07" db="EMBL/GenBank/DDBJ databases">
        <authorList>
            <consortium name="NCBI Pathogen Detection Project"/>
        </authorList>
    </citation>
    <scope>NUCLEOTIDE SEQUENCE</scope>
    <source>
        <strain evidence="6">09-0793</strain>
        <strain evidence="5">12-2229</strain>
        <strain evidence="7">13-4047</strain>
        <strain evidence="4">13-7331</strain>
    </source>
</reference>
<keyword evidence="2" id="KW-0804">Transcription</keyword>
<comment type="caution">
    <text evidence="3">The sequence shown here is derived from an EMBL/GenBank/DDBJ whole genome shotgun (WGS) entry which is preliminary data.</text>
</comment>
<dbReference type="EMBL" id="AAIOLQ010000005">
    <property type="protein sequence ID" value="ECG4536769.1"/>
    <property type="molecule type" value="Genomic_DNA"/>
</dbReference>
<dbReference type="Pfam" id="PF03333">
    <property type="entry name" value="PapB"/>
    <property type="match status" value="1"/>
</dbReference>
<keyword evidence="1" id="KW-0805">Transcription regulation</keyword>
<dbReference type="EMBL" id="DAASXX010000065">
    <property type="protein sequence ID" value="HAE7520122.1"/>
    <property type="molecule type" value="Genomic_DNA"/>
</dbReference>
<accession>A0A5Y2YDN5</accession>
<dbReference type="InterPro" id="IPR004356">
    <property type="entry name" value="Adhesin_operon_reg_prot"/>
</dbReference>
<dbReference type="GO" id="GO:0006355">
    <property type="term" value="P:regulation of DNA-templated transcription"/>
    <property type="evidence" value="ECO:0007669"/>
    <property type="project" value="InterPro"/>
</dbReference>
<evidence type="ECO:0000313" key="7">
    <source>
        <dbReference type="EMBL" id="HAE7704286.1"/>
    </source>
</evidence>
<organism evidence="3">
    <name type="scientific">Salmonella enterica subsp. enterica serovar Javiana</name>
    <dbReference type="NCBI Taxonomy" id="363569"/>
    <lineage>
        <taxon>Bacteria</taxon>
        <taxon>Pseudomonadati</taxon>
        <taxon>Pseudomonadota</taxon>
        <taxon>Gammaproteobacteria</taxon>
        <taxon>Enterobacterales</taxon>
        <taxon>Enterobacteriaceae</taxon>
        <taxon>Salmonella</taxon>
    </lineage>
</organism>
<name>A0A5Y2YDN5_SALET</name>
<dbReference type="EMBL" id="DAAMJS010000002">
    <property type="protein sequence ID" value="HAC6946904.1"/>
    <property type="molecule type" value="Genomic_DNA"/>
</dbReference>